<proteinExistence type="predicted"/>
<dbReference type="Gene3D" id="3.20.20.450">
    <property type="entry name" value="EAL domain"/>
    <property type="match status" value="1"/>
</dbReference>
<reference evidence="3 4" key="1">
    <citation type="submission" date="2020-08" db="EMBL/GenBank/DDBJ databases">
        <title>Genomic Encyclopedia of Type Strains, Phase IV (KMG-IV): sequencing the most valuable type-strain genomes for metagenomic binning, comparative biology and taxonomic classification.</title>
        <authorList>
            <person name="Goeker M."/>
        </authorList>
    </citation>
    <scope>NUCLEOTIDE SEQUENCE [LARGE SCALE GENOMIC DNA]</scope>
    <source>
        <strain evidence="3 4">DSM 7465</strain>
    </source>
</reference>
<evidence type="ECO:0000313" key="3">
    <source>
        <dbReference type="EMBL" id="MBB4640284.1"/>
    </source>
</evidence>
<dbReference type="RefSeq" id="WP_184474142.1">
    <property type="nucleotide sequence ID" value="NZ_JACHOV010000002.1"/>
</dbReference>
<dbReference type="PROSITE" id="PS50883">
    <property type="entry name" value="EAL"/>
    <property type="match status" value="1"/>
</dbReference>
<dbReference type="InterPro" id="IPR000160">
    <property type="entry name" value="GGDEF_dom"/>
</dbReference>
<evidence type="ECO:0000259" key="2">
    <source>
        <dbReference type="PROSITE" id="PS50887"/>
    </source>
</evidence>
<dbReference type="InterPro" id="IPR001633">
    <property type="entry name" value="EAL_dom"/>
</dbReference>
<dbReference type="Proteomes" id="UP000575068">
    <property type="component" value="Unassembled WGS sequence"/>
</dbReference>
<dbReference type="Pfam" id="PF00563">
    <property type="entry name" value="EAL"/>
    <property type="match status" value="1"/>
</dbReference>
<accession>A0A840HRX2</accession>
<dbReference type="SMART" id="SM00267">
    <property type="entry name" value="GGDEF"/>
    <property type="match status" value="1"/>
</dbReference>
<dbReference type="AlphaFoldDB" id="A0A840HRX2"/>
<sequence length="571" mass="62865">MRFKGAQARAIEAAIIPFQVDGAIPDWLSALPFPAAIFCFHGNELTLESYNGAFAGSAEGTQRWLKTKGAGYPEQYSQVMDFARSDQQSCCFEWLEDGPLAMQLFFMGTMARLTDGPDGKRRFLSIMVDRTSERQTEKNLRRELISDSLTGLPNRAGFGEDIDARCSDTQFEPISQYAILAIDLVRFSRINESLGAMAGDELIITVARRLKSSLRQGDILARLGGNEFGIFVRLSNGLSDALQIVQRINTALAAPCRLSDLQISIDVAIGCSISTVQNDSDEILRQAQVAMKLAKKSGKLEIYRPGVLRQARDRFDLESKLRHALANGQLRLAYHPLVDLHTGAVTGFEALARWQDPDRGVISPAEFIPVAEESGLIIPLGRWAMHEALQSLAQWDRQYGRPLPVSMSVNLSPIQMARDDVPEVAEEALRYSGISGQRLTVELTESAIIADPDKARQVLTALKAQDISVAMDDFGTGFSNLASLHRLPIDILKIDRSFVTEMLTDKDKCAIVRAILSLAKSLKLKTTAEGIESAELGKALAHFGCNHGQGFHFGEPISAAEAYEFWLSRNS</sequence>
<dbReference type="PANTHER" id="PTHR44757:SF2">
    <property type="entry name" value="BIOFILM ARCHITECTURE MAINTENANCE PROTEIN MBAA"/>
    <property type="match status" value="1"/>
</dbReference>
<dbReference type="SMART" id="SM00052">
    <property type="entry name" value="EAL"/>
    <property type="match status" value="1"/>
</dbReference>
<dbReference type="CDD" id="cd01948">
    <property type="entry name" value="EAL"/>
    <property type="match status" value="1"/>
</dbReference>
<dbReference type="InterPro" id="IPR035919">
    <property type="entry name" value="EAL_sf"/>
</dbReference>
<dbReference type="PANTHER" id="PTHR44757">
    <property type="entry name" value="DIGUANYLATE CYCLASE DGCP"/>
    <property type="match status" value="1"/>
</dbReference>
<dbReference type="Gene3D" id="3.30.70.270">
    <property type="match status" value="1"/>
</dbReference>
<dbReference type="EMBL" id="JACHOV010000002">
    <property type="protein sequence ID" value="MBB4640284.1"/>
    <property type="molecule type" value="Genomic_DNA"/>
</dbReference>
<gene>
    <name evidence="3" type="ORF">HNQ99_000572</name>
</gene>
<dbReference type="NCBIfam" id="TIGR00254">
    <property type="entry name" value="GGDEF"/>
    <property type="match status" value="1"/>
</dbReference>
<comment type="caution">
    <text evidence="3">The sequence shown here is derived from an EMBL/GenBank/DDBJ whole genome shotgun (WGS) entry which is preliminary data.</text>
</comment>
<name>A0A840HRX2_9SPHN</name>
<dbReference type="SUPFAM" id="SSF55073">
    <property type="entry name" value="Nucleotide cyclase"/>
    <property type="match status" value="1"/>
</dbReference>
<keyword evidence="4" id="KW-1185">Reference proteome</keyword>
<dbReference type="Pfam" id="PF00990">
    <property type="entry name" value="GGDEF"/>
    <property type="match status" value="1"/>
</dbReference>
<feature type="domain" description="GGDEF" evidence="2">
    <location>
        <begin position="175"/>
        <end position="307"/>
    </location>
</feature>
<protein>
    <submittedName>
        <fullName evidence="3">Diguanylate cyclase (GGDEF)-like protein</fullName>
    </submittedName>
</protein>
<organism evidence="3 4">
    <name type="scientific">Rhizorhapis suberifaciens</name>
    <name type="common">corky root of lettuce</name>
    <dbReference type="NCBI Taxonomy" id="13656"/>
    <lineage>
        <taxon>Bacteria</taxon>
        <taxon>Pseudomonadati</taxon>
        <taxon>Pseudomonadota</taxon>
        <taxon>Alphaproteobacteria</taxon>
        <taxon>Sphingomonadales</taxon>
        <taxon>Sphingomonadaceae</taxon>
        <taxon>Rhizorhapis</taxon>
    </lineage>
</organism>
<dbReference type="PROSITE" id="PS50887">
    <property type="entry name" value="GGDEF"/>
    <property type="match status" value="1"/>
</dbReference>
<dbReference type="SUPFAM" id="SSF141868">
    <property type="entry name" value="EAL domain-like"/>
    <property type="match status" value="1"/>
</dbReference>
<dbReference type="CDD" id="cd01949">
    <property type="entry name" value="GGDEF"/>
    <property type="match status" value="1"/>
</dbReference>
<feature type="domain" description="EAL" evidence="1">
    <location>
        <begin position="314"/>
        <end position="570"/>
    </location>
</feature>
<dbReference type="InterPro" id="IPR043128">
    <property type="entry name" value="Rev_trsase/Diguanyl_cyclase"/>
</dbReference>
<evidence type="ECO:0000313" key="4">
    <source>
        <dbReference type="Proteomes" id="UP000575068"/>
    </source>
</evidence>
<evidence type="ECO:0000259" key="1">
    <source>
        <dbReference type="PROSITE" id="PS50883"/>
    </source>
</evidence>
<dbReference type="InterPro" id="IPR052155">
    <property type="entry name" value="Biofilm_reg_signaling"/>
</dbReference>
<dbReference type="InterPro" id="IPR029787">
    <property type="entry name" value="Nucleotide_cyclase"/>
</dbReference>